<evidence type="ECO:0000313" key="6">
    <source>
        <dbReference type="EMBL" id="PRY91128.1"/>
    </source>
</evidence>
<dbReference type="RefSeq" id="WP_106263656.1">
    <property type="nucleotide sequence ID" value="NZ_PVTQ01000004.1"/>
</dbReference>
<dbReference type="SUPFAM" id="SSF46894">
    <property type="entry name" value="C-terminal effector domain of the bipartite response regulators"/>
    <property type="match status" value="1"/>
</dbReference>
<dbReference type="PROSITE" id="PS50043">
    <property type="entry name" value="HTH_LUXR_2"/>
    <property type="match status" value="1"/>
</dbReference>
<evidence type="ECO:0000256" key="1">
    <source>
        <dbReference type="ARBA" id="ARBA00022553"/>
    </source>
</evidence>
<dbReference type="GO" id="GO:0003677">
    <property type="term" value="F:DNA binding"/>
    <property type="evidence" value="ECO:0007669"/>
    <property type="project" value="UniProtKB-KW"/>
</dbReference>
<proteinExistence type="predicted"/>
<evidence type="ECO:0000259" key="4">
    <source>
        <dbReference type="PROSITE" id="PS50043"/>
    </source>
</evidence>
<reference evidence="6 7" key="1">
    <citation type="submission" date="2018-03" db="EMBL/GenBank/DDBJ databases">
        <title>Genomic Encyclopedia of Archaeal and Bacterial Type Strains, Phase II (KMG-II): from individual species to whole genera.</title>
        <authorList>
            <person name="Goeker M."/>
        </authorList>
    </citation>
    <scope>NUCLEOTIDE SEQUENCE [LARGE SCALE GENOMIC DNA]</scope>
    <source>
        <strain evidence="6 7">DSM 100212</strain>
    </source>
</reference>
<evidence type="ECO:0000313" key="7">
    <source>
        <dbReference type="Proteomes" id="UP000238392"/>
    </source>
</evidence>
<comment type="caution">
    <text evidence="6">The sequence shown here is derived from an EMBL/GenBank/DDBJ whole genome shotgun (WGS) entry which is preliminary data.</text>
</comment>
<keyword evidence="1 3" id="KW-0597">Phosphoprotein</keyword>
<dbReference type="PANTHER" id="PTHR45566">
    <property type="entry name" value="HTH-TYPE TRANSCRIPTIONAL REGULATOR YHJB-RELATED"/>
    <property type="match status" value="1"/>
</dbReference>
<evidence type="ECO:0000259" key="5">
    <source>
        <dbReference type="PROSITE" id="PS50110"/>
    </source>
</evidence>
<dbReference type="SUPFAM" id="SSF52172">
    <property type="entry name" value="CheY-like"/>
    <property type="match status" value="1"/>
</dbReference>
<feature type="domain" description="Response regulatory" evidence="5">
    <location>
        <begin position="2"/>
        <end position="118"/>
    </location>
</feature>
<organism evidence="6 7">
    <name type="scientific">Donghicola tyrosinivorans</name>
    <dbReference type="NCBI Taxonomy" id="1652492"/>
    <lineage>
        <taxon>Bacteria</taxon>
        <taxon>Pseudomonadati</taxon>
        <taxon>Pseudomonadota</taxon>
        <taxon>Alphaproteobacteria</taxon>
        <taxon>Rhodobacterales</taxon>
        <taxon>Roseobacteraceae</taxon>
        <taxon>Donghicola</taxon>
    </lineage>
</organism>
<protein>
    <submittedName>
        <fullName evidence="6">DNA-binding NarL/FixJ family response regulator</fullName>
    </submittedName>
</protein>
<feature type="domain" description="HTH luxR-type" evidence="4">
    <location>
        <begin position="134"/>
        <end position="199"/>
    </location>
</feature>
<dbReference type="Pfam" id="PF00196">
    <property type="entry name" value="GerE"/>
    <property type="match status" value="1"/>
</dbReference>
<keyword evidence="7" id="KW-1185">Reference proteome</keyword>
<dbReference type="SMART" id="SM00421">
    <property type="entry name" value="HTH_LUXR"/>
    <property type="match status" value="1"/>
</dbReference>
<dbReference type="GO" id="GO:0006355">
    <property type="term" value="P:regulation of DNA-templated transcription"/>
    <property type="evidence" value="ECO:0007669"/>
    <property type="project" value="InterPro"/>
</dbReference>
<dbReference type="CDD" id="cd06170">
    <property type="entry name" value="LuxR_C_like"/>
    <property type="match status" value="1"/>
</dbReference>
<gene>
    <name evidence="6" type="ORF">CLV74_104142</name>
</gene>
<dbReference type="InterPro" id="IPR000792">
    <property type="entry name" value="Tscrpt_reg_LuxR_C"/>
</dbReference>
<dbReference type="EMBL" id="PVTQ01000004">
    <property type="protein sequence ID" value="PRY91128.1"/>
    <property type="molecule type" value="Genomic_DNA"/>
</dbReference>
<dbReference type="InterPro" id="IPR058245">
    <property type="entry name" value="NreC/VraR/RcsB-like_REC"/>
</dbReference>
<evidence type="ECO:0000256" key="3">
    <source>
        <dbReference type="PROSITE-ProRule" id="PRU00169"/>
    </source>
</evidence>
<dbReference type="InterPro" id="IPR036388">
    <property type="entry name" value="WH-like_DNA-bd_sf"/>
</dbReference>
<dbReference type="InterPro" id="IPR011006">
    <property type="entry name" value="CheY-like_superfamily"/>
</dbReference>
<dbReference type="GO" id="GO:0000160">
    <property type="term" value="P:phosphorelay signal transduction system"/>
    <property type="evidence" value="ECO:0007669"/>
    <property type="project" value="InterPro"/>
</dbReference>
<accession>A0A2T0WWR0</accession>
<dbReference type="OrthoDB" id="3679796at2"/>
<dbReference type="InterPro" id="IPR001789">
    <property type="entry name" value="Sig_transdc_resp-reg_receiver"/>
</dbReference>
<dbReference type="CDD" id="cd17535">
    <property type="entry name" value="REC_NarL-like"/>
    <property type="match status" value="1"/>
</dbReference>
<sequence length="201" mass="21860">MRVLLADDHELVAQTIAAYLRAEMRCDVSVAHSLGSAVEDVKANGTYDLVLLDLEMPGMNYLDGLEEMIAVNGGRPVAILSGTSSRMLAQEAISRGAAGFLSKSMAPVSMISALRLMNMGETFYPFKTLVDDEEDAAASALTRRELQVLNGICAGKSNKEIARDHELQEVTVKLHVKTLSRKLGARNRTHAAMIARDRLLC</sequence>
<dbReference type="Gene3D" id="3.40.50.2300">
    <property type="match status" value="1"/>
</dbReference>
<dbReference type="PRINTS" id="PR00038">
    <property type="entry name" value="HTHLUXR"/>
</dbReference>
<dbReference type="Pfam" id="PF00072">
    <property type="entry name" value="Response_reg"/>
    <property type="match status" value="1"/>
</dbReference>
<dbReference type="Proteomes" id="UP000238392">
    <property type="component" value="Unassembled WGS sequence"/>
</dbReference>
<evidence type="ECO:0000256" key="2">
    <source>
        <dbReference type="ARBA" id="ARBA00023125"/>
    </source>
</evidence>
<dbReference type="PANTHER" id="PTHR45566:SF1">
    <property type="entry name" value="HTH-TYPE TRANSCRIPTIONAL REGULATOR YHJB-RELATED"/>
    <property type="match status" value="1"/>
</dbReference>
<dbReference type="InterPro" id="IPR016032">
    <property type="entry name" value="Sig_transdc_resp-reg_C-effctor"/>
</dbReference>
<dbReference type="PROSITE" id="PS50110">
    <property type="entry name" value="RESPONSE_REGULATORY"/>
    <property type="match status" value="1"/>
</dbReference>
<dbReference type="Gene3D" id="1.10.10.10">
    <property type="entry name" value="Winged helix-like DNA-binding domain superfamily/Winged helix DNA-binding domain"/>
    <property type="match status" value="1"/>
</dbReference>
<dbReference type="SMART" id="SM00448">
    <property type="entry name" value="REC"/>
    <property type="match status" value="1"/>
</dbReference>
<feature type="modified residue" description="4-aspartylphosphate" evidence="3">
    <location>
        <position position="53"/>
    </location>
</feature>
<dbReference type="AlphaFoldDB" id="A0A2T0WWR0"/>
<dbReference type="InterPro" id="IPR051015">
    <property type="entry name" value="EvgA-like"/>
</dbReference>
<keyword evidence="2 6" id="KW-0238">DNA-binding</keyword>
<name>A0A2T0WWR0_9RHOB</name>